<evidence type="ECO:0000313" key="4">
    <source>
        <dbReference type="WBParaSite" id="TMUE_2000010046.1"/>
    </source>
</evidence>
<protein>
    <submittedName>
        <fullName evidence="3 4">Uncharacterized protein</fullName>
    </submittedName>
</protein>
<reference evidence="3 4" key="3">
    <citation type="submission" date="2019-12" db="UniProtKB">
        <authorList>
            <consortium name="WormBaseParasite"/>
        </authorList>
    </citation>
    <scope>IDENTIFICATION</scope>
</reference>
<dbReference type="WBParaSite" id="TMUE_2000010046.1">
    <property type="protein sequence ID" value="TMUE_2000010046.1"/>
    <property type="gene ID" value="WBGene00300825"/>
</dbReference>
<sequence length="658" mass="74630">MVRTYRYNPALTSTFCLAHARGAEDFQTLAHETHLERLASERRKAVAAVSRRQQRSLLEESDASGSDENAPTREKHNAEMGAPRPKAKGQHPTTHDRHACHNCFYEPCEHCCRYHFTENPRDRQWAAHCPNSLFERRAHGGTDQCHCCLDPSCLCGYSNNVGNAFHSNLHNQDCLFAPCIACFPWTRLADWQSASLSNKLESNRDAYRLRNGRCNHAVAAGLASMPQLVTISPDQPLRHNYGAKPNLPTGYSTNSTDFPACRQCAALQGSSWNPYPSTVDRKGSQATELLTFLNRNDRPPAMTTHRLAVPASSKYQRAEEGTNSGCPHCCPVCAEKRQRQTVVEGGRHEDDGHLDSMRISPDEASNCRSCSTVSSGMASLQKEAQKAKQQYNDELMQQIEEKRQAKERQLIKEREEDSKLIKAVEAVLAKEQQEVREERKTIAREGLKHERRTSSQSTKKGGDHHQQTDGLEWWEKQPDVYRPSTPSTPSEPVPALRFNSYRPDFDEPSNSSSTARQDTSLDVPYSQDNVVESDKKRIHQVKPKKIRRRCSRWSDWSDEEESKASREAERLKEGIAKEDRLKQRKPSNFSTSQRKVLKEMKFARSLPKQPPTTKADPTMSPQFDHEMSTVETEDFSSQVDFPDPELEEALKSEQPPTL</sequence>
<evidence type="ECO:0000313" key="3">
    <source>
        <dbReference type="WBParaSite" id="TMUE_0000000094.1"/>
    </source>
</evidence>
<keyword evidence="2" id="KW-1185">Reference proteome</keyword>
<dbReference type="WBParaSite" id="TMUE_0000000094.1">
    <property type="protein sequence ID" value="TMUE_0000000094.1"/>
    <property type="gene ID" value="WBGene00296042"/>
</dbReference>
<accession>A0A5S6QRR6</accession>
<feature type="compositionally biased region" description="Basic and acidic residues" evidence="1">
    <location>
        <begin position="432"/>
        <end position="448"/>
    </location>
</feature>
<feature type="compositionally biased region" description="Polar residues" evidence="1">
    <location>
        <begin position="508"/>
        <end position="530"/>
    </location>
</feature>
<dbReference type="Proteomes" id="UP000046395">
    <property type="component" value="Unassembled WGS sequence"/>
</dbReference>
<name>A0A5S6QRR6_TRIMR</name>
<feature type="compositionally biased region" description="Basic and acidic residues" evidence="1">
    <location>
        <begin position="562"/>
        <end position="581"/>
    </location>
</feature>
<feature type="region of interest" description="Disordered" evidence="1">
    <location>
        <begin position="46"/>
        <end position="94"/>
    </location>
</feature>
<feature type="region of interest" description="Disordered" evidence="1">
    <location>
        <begin position="432"/>
        <end position="658"/>
    </location>
</feature>
<feature type="region of interest" description="Disordered" evidence="1">
    <location>
        <begin position="344"/>
        <end position="366"/>
    </location>
</feature>
<evidence type="ECO:0000313" key="2">
    <source>
        <dbReference type="Proteomes" id="UP000046395"/>
    </source>
</evidence>
<dbReference type="AlphaFoldDB" id="A0A5S6QRR6"/>
<proteinExistence type="predicted"/>
<evidence type="ECO:0000256" key="1">
    <source>
        <dbReference type="SAM" id="MobiDB-lite"/>
    </source>
</evidence>
<reference evidence="2" key="1">
    <citation type="submission" date="2013-11" db="EMBL/GenBank/DDBJ databases">
        <authorList>
            <person name="Aslett M."/>
        </authorList>
    </citation>
    <scope>NUCLEOTIDE SEQUENCE [LARGE SCALE GENOMIC DNA]</scope>
    <source>
        <strain evidence="2">Edinburgh</strain>
    </source>
</reference>
<reference evidence="2" key="2">
    <citation type="submission" date="2014-03" db="EMBL/GenBank/DDBJ databases">
        <title>The whipworm genome and dual-species transcriptomics of an intimate host-pathogen interaction.</title>
        <authorList>
            <person name="Foth B.J."/>
            <person name="Tsai I.J."/>
            <person name="Reid A.J."/>
            <person name="Bancroft A.J."/>
            <person name="Nichol S."/>
            <person name="Tracey A."/>
            <person name="Holroyd N."/>
            <person name="Cotton J.A."/>
            <person name="Stanley E.J."/>
            <person name="Zarowiecki M."/>
            <person name="Liu J.Z."/>
            <person name="Huckvale T."/>
            <person name="Cooper P.J."/>
            <person name="Grencis R.K."/>
            <person name="Berriman M."/>
        </authorList>
    </citation>
    <scope>NUCLEOTIDE SEQUENCE [LARGE SCALE GENOMIC DNA]</scope>
    <source>
        <strain evidence="2">Edinburgh</strain>
    </source>
</reference>
<dbReference type="STRING" id="70415.A0A5S6QRR6"/>
<feature type="compositionally biased region" description="Basic and acidic residues" evidence="1">
    <location>
        <begin position="460"/>
        <end position="479"/>
    </location>
</feature>
<organism evidence="2 4">
    <name type="scientific">Trichuris muris</name>
    <name type="common">Mouse whipworm</name>
    <dbReference type="NCBI Taxonomy" id="70415"/>
    <lineage>
        <taxon>Eukaryota</taxon>
        <taxon>Metazoa</taxon>
        <taxon>Ecdysozoa</taxon>
        <taxon>Nematoda</taxon>
        <taxon>Enoplea</taxon>
        <taxon>Dorylaimia</taxon>
        <taxon>Trichinellida</taxon>
        <taxon>Trichuridae</taxon>
        <taxon>Trichuris</taxon>
    </lineage>
</organism>
<feature type="compositionally biased region" description="Basic residues" evidence="1">
    <location>
        <begin position="536"/>
        <end position="551"/>
    </location>
</feature>
<feature type="compositionally biased region" description="Basic and acidic residues" evidence="1">
    <location>
        <begin position="345"/>
        <end position="356"/>
    </location>
</feature>